<dbReference type="GO" id="GO:0005794">
    <property type="term" value="C:Golgi apparatus"/>
    <property type="evidence" value="ECO:0007669"/>
    <property type="project" value="TreeGrafter"/>
</dbReference>
<sequence length="573" mass="66064">MILREFLRLSSKHRTIYFYLLLWILLIFLGMYKYVSSDSTNSAFLPKSFYSNKISFENKRKDSEKIEKYRQRYCNNINSLNLTSEDEGGFIEGWTLQGVILLIRHGDRASLVHVRDIHSIDCSYEHDQNIIKYRNYLLNSSLMNPNNGNNNGHVSWNRQGPFHGFPLLPADLRACLLGQLTYKGISQLLHIGELMRHAYANALDLLRKPVPIPPPRTNNNTESHLQFTGADEIVVYSTRYRRTFQSAMALLFNLLPNDRWHNLQIQESHSLAFCFNDCACANAEHLKKMMSRESSRDYTNIPAVASLVNLIGSSLLQIQDAPVFNPLDVRDALLMYVCHNQELPCQRNSHQSTTQPQHEIESNDIIDLDDSQHLPDSTTNDGDDDDMEEAINDKPTENCVEDGLIEALLAYTNSYEVRESNNRNKIIERALRAYGLIRNIVGFMLKMISGDKTKFVLYSCHDQTLQFVLAALGLIEQSSYIPYATRFAFEVYRSDKDNQFYYRAVYNGKDVTRLISFCIDGKSLRVKRGRAQSAYLCPIENIIRFIHDDYFSMMNATNFKDACLPQTDRNSYF</sequence>
<dbReference type="Pfam" id="PF00328">
    <property type="entry name" value="His_Phos_2"/>
    <property type="match status" value="1"/>
</dbReference>
<keyword evidence="7" id="KW-0472">Membrane</keyword>
<keyword evidence="7" id="KW-0812">Transmembrane</keyword>
<protein>
    <recommendedName>
        <fullName evidence="4">2-phosphoxylose phosphatase 1</fullName>
    </recommendedName>
    <alternativeName>
        <fullName evidence="5">Acid phosphatase-like protein 2</fullName>
    </alternativeName>
</protein>
<dbReference type="InterPro" id="IPR000560">
    <property type="entry name" value="His_Pase_clade-2"/>
</dbReference>
<evidence type="ECO:0000313" key="9">
    <source>
        <dbReference type="Proteomes" id="UP001153620"/>
    </source>
</evidence>
<keyword evidence="2" id="KW-0378">Hydrolase</keyword>
<dbReference type="EMBL" id="OU895877">
    <property type="protein sequence ID" value="CAG9797583.1"/>
    <property type="molecule type" value="Genomic_DNA"/>
</dbReference>
<comment type="catalytic activity">
    <reaction evidence="3">
        <text>3-O-[beta-D-GlcA-(1-&gt;3)-beta-D-Gal-(1-&gt;3)-beta-D-Gal-(1-&gt;4)-beta-D-2-O-P-Xyl]-L-seryl-[protein] + H2O = 3-O-(beta-D-GlcA-(1-&gt;3)-beta-D-Gal-(1-&gt;3)-beta-D-Gal-(1-&gt;4)-beta-D-Xyl)-L-seryl-[protein] + phosphate</text>
        <dbReference type="Rhea" id="RHEA:56512"/>
        <dbReference type="Rhea" id="RHEA-COMP:12573"/>
        <dbReference type="Rhea" id="RHEA-COMP:14559"/>
        <dbReference type="ChEBI" id="CHEBI:15377"/>
        <dbReference type="ChEBI" id="CHEBI:43474"/>
        <dbReference type="ChEBI" id="CHEBI:132093"/>
        <dbReference type="ChEBI" id="CHEBI:140495"/>
    </reaction>
</comment>
<dbReference type="InterPro" id="IPR029033">
    <property type="entry name" value="His_PPase_superfam"/>
</dbReference>
<dbReference type="GO" id="GO:0016791">
    <property type="term" value="F:phosphatase activity"/>
    <property type="evidence" value="ECO:0007669"/>
    <property type="project" value="UniProtKB-ARBA"/>
</dbReference>
<accession>A0A9N9WL45</accession>
<feature type="region of interest" description="Disordered" evidence="6">
    <location>
        <begin position="365"/>
        <end position="389"/>
    </location>
</feature>
<dbReference type="Proteomes" id="UP001153620">
    <property type="component" value="Chromosome 1"/>
</dbReference>
<organism evidence="8 9">
    <name type="scientific">Chironomus riparius</name>
    <dbReference type="NCBI Taxonomy" id="315576"/>
    <lineage>
        <taxon>Eukaryota</taxon>
        <taxon>Metazoa</taxon>
        <taxon>Ecdysozoa</taxon>
        <taxon>Arthropoda</taxon>
        <taxon>Hexapoda</taxon>
        <taxon>Insecta</taxon>
        <taxon>Pterygota</taxon>
        <taxon>Neoptera</taxon>
        <taxon>Endopterygota</taxon>
        <taxon>Diptera</taxon>
        <taxon>Nematocera</taxon>
        <taxon>Chironomoidea</taxon>
        <taxon>Chironomidae</taxon>
        <taxon>Chironominae</taxon>
        <taxon>Chironomus</taxon>
    </lineage>
</organism>
<proteinExistence type="inferred from homology"/>
<evidence type="ECO:0000256" key="5">
    <source>
        <dbReference type="ARBA" id="ARBA00041499"/>
    </source>
</evidence>
<feature type="transmembrane region" description="Helical" evidence="7">
    <location>
        <begin position="16"/>
        <end position="35"/>
    </location>
</feature>
<keyword evidence="9" id="KW-1185">Reference proteome</keyword>
<dbReference type="PANTHER" id="PTHR11567:SF110">
    <property type="entry name" value="2-PHOSPHOXYLOSE PHOSPHATASE 1"/>
    <property type="match status" value="1"/>
</dbReference>
<evidence type="ECO:0000256" key="4">
    <source>
        <dbReference type="ARBA" id="ARBA00040357"/>
    </source>
</evidence>
<evidence type="ECO:0000313" key="8">
    <source>
        <dbReference type="EMBL" id="CAG9797583.1"/>
    </source>
</evidence>
<dbReference type="PANTHER" id="PTHR11567">
    <property type="entry name" value="ACID PHOSPHATASE-RELATED"/>
    <property type="match status" value="1"/>
</dbReference>
<dbReference type="AlphaFoldDB" id="A0A9N9WL45"/>
<evidence type="ECO:0000256" key="3">
    <source>
        <dbReference type="ARBA" id="ARBA00036311"/>
    </source>
</evidence>
<name>A0A9N9WL45_9DIPT</name>
<reference evidence="8" key="1">
    <citation type="submission" date="2022-01" db="EMBL/GenBank/DDBJ databases">
        <authorList>
            <person name="King R."/>
        </authorList>
    </citation>
    <scope>NUCLEOTIDE SEQUENCE</scope>
</reference>
<evidence type="ECO:0000256" key="1">
    <source>
        <dbReference type="ARBA" id="ARBA00005375"/>
    </source>
</evidence>
<dbReference type="GO" id="GO:0050650">
    <property type="term" value="P:chondroitin sulfate proteoglycan biosynthetic process"/>
    <property type="evidence" value="ECO:0007669"/>
    <property type="project" value="TreeGrafter"/>
</dbReference>
<keyword evidence="7" id="KW-1133">Transmembrane helix</keyword>
<evidence type="ECO:0000256" key="7">
    <source>
        <dbReference type="SAM" id="Phobius"/>
    </source>
</evidence>
<dbReference type="GO" id="GO:0006024">
    <property type="term" value="P:glycosaminoglycan biosynthetic process"/>
    <property type="evidence" value="ECO:0007669"/>
    <property type="project" value="TreeGrafter"/>
</dbReference>
<dbReference type="Gene3D" id="3.40.50.1240">
    <property type="entry name" value="Phosphoglycerate mutase-like"/>
    <property type="match status" value="1"/>
</dbReference>
<evidence type="ECO:0000256" key="6">
    <source>
        <dbReference type="SAM" id="MobiDB-lite"/>
    </source>
</evidence>
<reference evidence="8" key="2">
    <citation type="submission" date="2022-10" db="EMBL/GenBank/DDBJ databases">
        <authorList>
            <consortium name="ENA_rothamsted_submissions"/>
            <consortium name="culmorum"/>
            <person name="King R."/>
        </authorList>
    </citation>
    <scope>NUCLEOTIDE SEQUENCE</scope>
</reference>
<gene>
    <name evidence="8" type="ORF">CHIRRI_LOCUS581</name>
</gene>
<dbReference type="InterPro" id="IPR050645">
    <property type="entry name" value="Histidine_acid_phosphatase"/>
</dbReference>
<dbReference type="OrthoDB" id="10262962at2759"/>
<dbReference type="SUPFAM" id="SSF53254">
    <property type="entry name" value="Phosphoglycerate mutase-like"/>
    <property type="match status" value="1"/>
</dbReference>
<comment type="similarity">
    <text evidence="1">Belongs to the histidine acid phosphatase family.</text>
</comment>
<evidence type="ECO:0000256" key="2">
    <source>
        <dbReference type="ARBA" id="ARBA00022801"/>
    </source>
</evidence>